<name>A0A223HYD1_THETR</name>
<dbReference type="EMBL" id="CP016893">
    <property type="protein sequence ID" value="AST57483.1"/>
    <property type="molecule type" value="Genomic_DNA"/>
</dbReference>
<protein>
    <submittedName>
        <fullName evidence="1">DNA primase</fullName>
    </submittedName>
</protein>
<sequence length="628" mass="71240">MENKDEIIKAIKKAHAEPLFNEESEQEYHSPYEIIENIIYHVKITKDGVVYMPLCNFEAHIIEEIIKDDGLETKTYFRIKGTTKNGTPLKDIIVQSDKFAGLNWVAANWGNRAIIYAGSSIKDHLRTAIQILSSDNIKRRMIYTHLGWRKINNKWIYLYNGGAISQYGEENNIEVELENCLKDYRLELPKDDDELKDCISKSLEFLNLAKPEITFPFLAGIYLAPLGEMLNIDMSLFIAGPTGSQKSEITALAQSHYGRNFNGKNLPTSWESTENFLEKLSFLAKDAVLTIDDFAPHGSIGDIQKLNKKADFIFRNQGNGSGKGRMNSDISLRPSYKSKTLLISSGEDVPIGQSLVARLVVIEINHGDIDLEKLSILQEYARNGVFARAMGGYIKWLSTRIDLYKKTLPKKKNTLRDLIRKSNYVCHDRTPDNISHLLIGLEVFLIFAKEKGVISEDEAKDIYGNGFNALIKIGNQQSQYLKSEDLIDRFYSLLIAAITAGMAHVNKAEDDGIPENPEQWGWIKDEKGFWKEKGTLIGWISEDYLLLEGDVAYMTISEMAKKQNTTLPVSQRTLWKRMQQQGMLITEEGRNTVREYINGKQKRVKKIPLDKVYSITGLTGLNGLESAK</sequence>
<evidence type="ECO:0000313" key="2">
    <source>
        <dbReference type="Proteomes" id="UP000214975"/>
    </source>
</evidence>
<evidence type="ECO:0000313" key="1">
    <source>
        <dbReference type="EMBL" id="AST57483.1"/>
    </source>
</evidence>
<dbReference type="Proteomes" id="UP000214975">
    <property type="component" value="Chromosome"/>
</dbReference>
<dbReference type="RefSeq" id="WP_094397255.1">
    <property type="nucleotide sequence ID" value="NZ_CP016893.1"/>
</dbReference>
<organism evidence="1 2">
    <name type="scientific">Thermoanaerobacterium thermosaccharolyticum</name>
    <name type="common">Clostridium thermosaccharolyticum</name>
    <dbReference type="NCBI Taxonomy" id="1517"/>
    <lineage>
        <taxon>Bacteria</taxon>
        <taxon>Bacillati</taxon>
        <taxon>Bacillota</taxon>
        <taxon>Clostridia</taxon>
        <taxon>Thermoanaerobacterales</taxon>
        <taxon>Thermoanaerobacteraceae</taxon>
        <taxon>Thermoanaerobacterium</taxon>
    </lineage>
</organism>
<reference evidence="1 2" key="1">
    <citation type="submission" date="2016-08" db="EMBL/GenBank/DDBJ databases">
        <title>A novel genetic cassette of butanologenic Thermoanaerobacterium thermosaccharolyticum that directly convert cellulose to butanol.</title>
        <authorList>
            <person name="Li T."/>
            <person name="He J."/>
        </authorList>
    </citation>
    <scope>NUCLEOTIDE SEQUENCE [LARGE SCALE GENOMIC DNA]</scope>
    <source>
        <strain evidence="1 2">TG57</strain>
    </source>
</reference>
<dbReference type="AlphaFoldDB" id="A0A223HYD1"/>
<gene>
    <name evidence="1" type="ORF">Thert_01431</name>
</gene>
<accession>A0A223HYD1</accession>
<proteinExistence type="predicted"/>